<dbReference type="Gene3D" id="3.40.50.1820">
    <property type="entry name" value="alpha/beta hydrolase"/>
    <property type="match status" value="1"/>
</dbReference>
<organism evidence="1 2">
    <name type="scientific">Streptomyces griseus subsp. griseus (strain JCM 4626 / CBS 651.72 / NBRC 13350 / KCC S-0626 / ISP 5235)</name>
    <dbReference type="NCBI Taxonomy" id="455632"/>
    <lineage>
        <taxon>Bacteria</taxon>
        <taxon>Bacillati</taxon>
        <taxon>Actinomycetota</taxon>
        <taxon>Actinomycetes</taxon>
        <taxon>Kitasatosporales</taxon>
        <taxon>Streptomycetaceae</taxon>
        <taxon>Streptomyces</taxon>
    </lineage>
</organism>
<proteinExistence type="predicted"/>
<sequence>MRLIIGGGTLAGTPQLLFIHGIGSARTTDVELREWSTSLANGARAAGHADLVSGLTKSWAAETRFANYSDLFYTAGAQGAGGDLAEEDWPLLLSLLDEMAQELQHQAELAGDLRSTRVITSARAQIRAAIDPDTAQAQGVFAVARRAGNALTTLLQLPGLRQAAQWASGVQLLPVLSQVGRYLARKEPDGTGLGLDARIRERVLSGLDPSRPLIVVSHSLGTVVAYEALHSYGGRVPLWITLGSPLAMGALVLQRLVPRPPRTPPGVESWLNFWDRDDIVVARPRVERWMEPNAAGVVPVTERADTNGLWTHTATKYLAHKAVAGPVAEILKKL</sequence>
<dbReference type="HOGENOM" id="CLU_070813_2_0_11"/>
<dbReference type="eggNOG" id="COG3591">
    <property type="taxonomic scope" value="Bacteria"/>
</dbReference>
<name>B1VYB6_STRGG</name>
<accession>B1VYB6</accession>
<dbReference type="KEGG" id="sgr:SGR_5072"/>
<evidence type="ECO:0008006" key="3">
    <source>
        <dbReference type="Google" id="ProtNLM"/>
    </source>
</evidence>
<dbReference type="SUPFAM" id="SSF53474">
    <property type="entry name" value="alpha/beta-Hydrolases"/>
    <property type="match status" value="1"/>
</dbReference>
<dbReference type="InterPro" id="IPR029058">
    <property type="entry name" value="AB_hydrolase_fold"/>
</dbReference>
<gene>
    <name evidence="1" type="ordered locus">SGR_5072</name>
</gene>
<dbReference type="PATRIC" id="fig|455632.4.peg.5192"/>
<dbReference type="AlphaFoldDB" id="B1VYB6"/>
<evidence type="ECO:0000313" key="1">
    <source>
        <dbReference type="EMBL" id="BAG21901.1"/>
    </source>
</evidence>
<dbReference type="Proteomes" id="UP000001685">
    <property type="component" value="Chromosome"/>
</dbReference>
<evidence type="ECO:0000313" key="2">
    <source>
        <dbReference type="Proteomes" id="UP000001685"/>
    </source>
</evidence>
<dbReference type="EMBL" id="AP009493">
    <property type="protein sequence ID" value="BAG21901.1"/>
    <property type="molecule type" value="Genomic_DNA"/>
</dbReference>
<reference evidence="2" key="1">
    <citation type="journal article" date="2008" name="J. Bacteriol.">
        <title>Genome sequence of the streptomycin-producing microorganism Streptomyces griseus IFO 13350.</title>
        <authorList>
            <person name="Ohnishi Y."/>
            <person name="Ishikawa J."/>
            <person name="Hara H."/>
            <person name="Suzuki H."/>
            <person name="Ikenoya M."/>
            <person name="Ikeda H."/>
            <person name="Yamashita A."/>
            <person name="Hattori M."/>
            <person name="Horinouchi S."/>
        </authorList>
    </citation>
    <scope>NUCLEOTIDE SEQUENCE [LARGE SCALE GENOMIC DNA]</scope>
    <source>
        <strain evidence="2">JCM 4626 / NBRC 13350</strain>
    </source>
</reference>
<protein>
    <recommendedName>
        <fullName evidence="3">Alpha/beta hydrolase</fullName>
    </recommendedName>
</protein>